<dbReference type="EMBL" id="CP095061">
    <property type="protein sequence ID" value="UOQ65050.1"/>
    <property type="molecule type" value="Genomic_DNA"/>
</dbReference>
<name>A0ABY4G2E7_9BACT</name>
<evidence type="ECO:0000313" key="2">
    <source>
        <dbReference type="EMBL" id="UOQ65050.1"/>
    </source>
</evidence>
<protein>
    <submittedName>
        <fullName evidence="2">T9SS type A sorting domain-containing protein</fullName>
    </submittedName>
</protein>
<reference evidence="2" key="1">
    <citation type="submission" date="2022-04" db="EMBL/GenBank/DDBJ databases">
        <title>Hymenobacter sp. isolated from the air.</title>
        <authorList>
            <person name="Won M."/>
            <person name="Lee C.-M."/>
            <person name="Woen H.-Y."/>
            <person name="Kwon S.-W."/>
        </authorList>
    </citation>
    <scope>NUCLEOTIDE SEQUENCE</scope>
    <source>
        <strain evidence="2">5420S-77</strain>
    </source>
</reference>
<dbReference type="NCBIfam" id="TIGR04183">
    <property type="entry name" value="Por_Secre_tail"/>
    <property type="match status" value="1"/>
</dbReference>
<dbReference type="Pfam" id="PF18962">
    <property type="entry name" value="Por_Secre_tail"/>
    <property type="match status" value="1"/>
</dbReference>
<evidence type="ECO:0000313" key="3">
    <source>
        <dbReference type="Proteomes" id="UP000830401"/>
    </source>
</evidence>
<organism evidence="2 3">
    <name type="scientific">Hymenobacter volaticus</name>
    <dbReference type="NCBI Taxonomy" id="2932254"/>
    <lineage>
        <taxon>Bacteria</taxon>
        <taxon>Pseudomonadati</taxon>
        <taxon>Bacteroidota</taxon>
        <taxon>Cytophagia</taxon>
        <taxon>Cytophagales</taxon>
        <taxon>Hymenobacteraceae</taxon>
        <taxon>Hymenobacter</taxon>
    </lineage>
</organism>
<sequence>MSVQPNGALLVGGDFNSIGNQQYFSLVRLLDANVLHVSAVQPASRTEAWPVPTHDQLHLRLDAASKPKHVELHDALGRLVLRQAVSTAEVNLDVAALPAGVYILKVQYALGGSFTRRVIRE</sequence>
<dbReference type="Proteomes" id="UP000830401">
    <property type="component" value="Chromosome"/>
</dbReference>
<accession>A0ABY4G2E7</accession>
<feature type="domain" description="Secretion system C-terminal sorting" evidence="1">
    <location>
        <begin position="49"/>
        <end position="110"/>
    </location>
</feature>
<proteinExistence type="predicted"/>
<evidence type="ECO:0000259" key="1">
    <source>
        <dbReference type="Pfam" id="PF18962"/>
    </source>
</evidence>
<dbReference type="InterPro" id="IPR026444">
    <property type="entry name" value="Secre_tail"/>
</dbReference>
<dbReference type="RefSeq" id="WP_245119060.1">
    <property type="nucleotide sequence ID" value="NZ_CP095061.1"/>
</dbReference>
<gene>
    <name evidence="2" type="ORF">MUN86_15945</name>
</gene>
<keyword evidence="3" id="KW-1185">Reference proteome</keyword>